<feature type="non-terminal residue" evidence="2">
    <location>
        <position position="1"/>
    </location>
</feature>
<feature type="compositionally biased region" description="Low complexity" evidence="1">
    <location>
        <begin position="290"/>
        <end position="299"/>
    </location>
</feature>
<proteinExistence type="predicted"/>
<feature type="compositionally biased region" description="Basic and acidic residues" evidence="1">
    <location>
        <begin position="149"/>
        <end position="175"/>
    </location>
</feature>
<dbReference type="AlphaFoldDB" id="A0A6J4KJB8"/>
<reference evidence="2" key="1">
    <citation type="submission" date="2020-02" db="EMBL/GenBank/DDBJ databases">
        <authorList>
            <person name="Meier V. D."/>
        </authorList>
    </citation>
    <scope>NUCLEOTIDE SEQUENCE</scope>
    <source>
        <strain evidence="2">AVDCRST_MAG90</strain>
    </source>
</reference>
<feature type="compositionally biased region" description="Low complexity" evidence="1">
    <location>
        <begin position="451"/>
        <end position="474"/>
    </location>
</feature>
<feature type="region of interest" description="Disordered" evidence="1">
    <location>
        <begin position="290"/>
        <end position="357"/>
    </location>
</feature>
<feature type="region of interest" description="Disordered" evidence="1">
    <location>
        <begin position="17"/>
        <end position="64"/>
    </location>
</feature>
<dbReference type="EMBL" id="CADCUC010000025">
    <property type="protein sequence ID" value="CAA9306203.1"/>
    <property type="molecule type" value="Genomic_DNA"/>
</dbReference>
<protein>
    <submittedName>
        <fullName evidence="2">Tripartite tricarboxylate transporter TctA family</fullName>
    </submittedName>
</protein>
<feature type="region of interest" description="Disordered" evidence="1">
    <location>
        <begin position="433"/>
        <end position="487"/>
    </location>
</feature>
<feature type="compositionally biased region" description="Basic and acidic residues" evidence="1">
    <location>
        <begin position="333"/>
        <end position="344"/>
    </location>
</feature>
<feature type="compositionally biased region" description="Low complexity" evidence="1">
    <location>
        <begin position="347"/>
        <end position="357"/>
    </location>
</feature>
<feature type="compositionally biased region" description="Basic residues" evidence="1">
    <location>
        <begin position="37"/>
        <end position="47"/>
    </location>
</feature>
<evidence type="ECO:0000256" key="1">
    <source>
        <dbReference type="SAM" id="MobiDB-lite"/>
    </source>
</evidence>
<feature type="region of interest" description="Disordered" evidence="1">
    <location>
        <begin position="144"/>
        <end position="266"/>
    </location>
</feature>
<feature type="compositionally biased region" description="Basic and acidic residues" evidence="1">
    <location>
        <begin position="48"/>
        <end position="61"/>
    </location>
</feature>
<organism evidence="2">
    <name type="scientific">uncultured Microvirga sp</name>
    <dbReference type="NCBI Taxonomy" id="412392"/>
    <lineage>
        <taxon>Bacteria</taxon>
        <taxon>Pseudomonadati</taxon>
        <taxon>Pseudomonadota</taxon>
        <taxon>Alphaproteobacteria</taxon>
        <taxon>Hyphomicrobiales</taxon>
        <taxon>Methylobacteriaceae</taxon>
        <taxon>Microvirga</taxon>
        <taxon>environmental samples</taxon>
    </lineage>
</organism>
<name>A0A6J4KJB8_9HYPH</name>
<feature type="compositionally biased region" description="Basic residues" evidence="1">
    <location>
        <begin position="191"/>
        <end position="205"/>
    </location>
</feature>
<gene>
    <name evidence="2" type="ORF">AVDCRST_MAG90-130</name>
</gene>
<sequence length="508" mass="56655">ERHPGQCGARLRHRAVVEQSSVLPTRRHARDRDRRAARARARGHHRAPPADHLPHGRDRLPHSSRRHLLRRHVWRLDHLDPGQGAGRGRIRGHLPRRLRHGAQGQGRRGAGALRLRLLYRRRDRHGRGFSSRATARGSRAGLWPGRIRRPCDRRPRARDPCGAEHAGRLARDDRGGPASCHPWRRPDLRHRALHLRTTRSVRRRPGRDPGHGPVRHRRAIDGRKFARWRARAGQSAGPSEGTAAEPRRVEPIGPGHRARHRPWVLSRAPARRRRADRILRLLRHRKAALAAPRALRPGSAGRGGRAGIRQQRGRAGRLRTAPQSRHPGQRRHGRDDGWAPDPRHPARPAAPGDAARPLLGRDLFDAHWQCHADHPQRALDLDLRAASAHSFRGALAAHHPVLRRRGVLAAQQRFRRRPDGRLRRDRLAHAAGEIRPGPAGSRLRARRHSGALRPPGAAGRAGLAGDFPAAPDLGGAPGPRRRPAPLAGASIRLGPFCACPSWPRGFSV</sequence>
<feature type="non-terminal residue" evidence="2">
    <location>
        <position position="508"/>
    </location>
</feature>
<evidence type="ECO:0000313" key="2">
    <source>
        <dbReference type="EMBL" id="CAA9306203.1"/>
    </source>
</evidence>
<accession>A0A6J4KJB8</accession>